<evidence type="ECO:0000313" key="2">
    <source>
        <dbReference type="EMBL" id="KAK7114197.1"/>
    </source>
</evidence>
<evidence type="ECO:0000256" key="1">
    <source>
        <dbReference type="SAM" id="MobiDB-lite"/>
    </source>
</evidence>
<sequence length="103" mass="10937">MRHTAHSVSRHATPSAVTHSHGRSSSQMSSFPSSSGFPNSQMSITPDRILARTPPSGGRMGTVGNGSPAERQMISLCRTPESVPHPIYTPSFHGTPDTISGRI</sequence>
<reference evidence="2 3" key="1">
    <citation type="submission" date="2024-02" db="EMBL/GenBank/DDBJ databases">
        <title>Chromosome-scale genome assembly of the rough periwinkle Littorina saxatilis.</title>
        <authorList>
            <person name="De Jode A."/>
            <person name="Faria R."/>
            <person name="Formenti G."/>
            <person name="Sims Y."/>
            <person name="Smith T.P."/>
            <person name="Tracey A."/>
            <person name="Wood J.M.D."/>
            <person name="Zagrodzka Z.B."/>
            <person name="Johannesson K."/>
            <person name="Butlin R.K."/>
            <person name="Leder E.H."/>
        </authorList>
    </citation>
    <scope>NUCLEOTIDE SEQUENCE [LARGE SCALE GENOMIC DNA]</scope>
    <source>
        <strain evidence="2">Snail1</strain>
        <tissue evidence="2">Muscle</tissue>
    </source>
</reference>
<dbReference type="EMBL" id="JBAMIC010000001">
    <property type="protein sequence ID" value="KAK7114197.1"/>
    <property type="molecule type" value="Genomic_DNA"/>
</dbReference>
<feature type="region of interest" description="Disordered" evidence="1">
    <location>
        <begin position="1"/>
        <end position="103"/>
    </location>
</feature>
<comment type="caution">
    <text evidence="2">The sequence shown here is derived from an EMBL/GenBank/DDBJ whole genome shotgun (WGS) entry which is preliminary data.</text>
</comment>
<protein>
    <submittedName>
        <fullName evidence="2">Uncharacterized protein</fullName>
    </submittedName>
</protein>
<keyword evidence="3" id="KW-1185">Reference proteome</keyword>
<proteinExistence type="predicted"/>
<feature type="compositionally biased region" description="Low complexity" evidence="1">
    <location>
        <begin position="23"/>
        <end position="41"/>
    </location>
</feature>
<organism evidence="2 3">
    <name type="scientific">Littorina saxatilis</name>
    <dbReference type="NCBI Taxonomy" id="31220"/>
    <lineage>
        <taxon>Eukaryota</taxon>
        <taxon>Metazoa</taxon>
        <taxon>Spiralia</taxon>
        <taxon>Lophotrochozoa</taxon>
        <taxon>Mollusca</taxon>
        <taxon>Gastropoda</taxon>
        <taxon>Caenogastropoda</taxon>
        <taxon>Littorinimorpha</taxon>
        <taxon>Littorinoidea</taxon>
        <taxon>Littorinidae</taxon>
        <taxon>Littorina</taxon>
    </lineage>
</organism>
<gene>
    <name evidence="2" type="ORF">V1264_000297</name>
</gene>
<dbReference type="Proteomes" id="UP001374579">
    <property type="component" value="Unassembled WGS sequence"/>
</dbReference>
<accession>A0AAN9GMK9</accession>
<dbReference type="AlphaFoldDB" id="A0AAN9GMK9"/>
<name>A0AAN9GMK9_9CAEN</name>
<evidence type="ECO:0000313" key="3">
    <source>
        <dbReference type="Proteomes" id="UP001374579"/>
    </source>
</evidence>